<dbReference type="Gene3D" id="1.10.10.60">
    <property type="entry name" value="Homeodomain-like"/>
    <property type="match status" value="1"/>
</dbReference>
<reference evidence="4" key="1">
    <citation type="journal article" date="2022" name="bioRxiv">
        <title>Genomics of Preaxostyla Flagellates Illuminates Evolutionary Transitions and the Path Towards Mitochondrial Loss.</title>
        <authorList>
            <person name="Novak L.V.F."/>
            <person name="Treitli S.C."/>
            <person name="Pyrih J."/>
            <person name="Halakuc P."/>
            <person name="Pipaliya S.V."/>
            <person name="Vacek V."/>
            <person name="Brzon O."/>
            <person name="Soukal P."/>
            <person name="Eme L."/>
            <person name="Dacks J.B."/>
            <person name="Karnkowska A."/>
            <person name="Elias M."/>
            <person name="Hampl V."/>
        </authorList>
    </citation>
    <scope>NUCLEOTIDE SEQUENCE</scope>
    <source>
        <strain evidence="4">RCP-MX</strain>
    </source>
</reference>
<name>A0ABQ8UR77_9EUKA</name>
<dbReference type="Pfam" id="PF00249">
    <property type="entry name" value="Myb_DNA-binding"/>
    <property type="match status" value="1"/>
</dbReference>
<evidence type="ECO:0000313" key="4">
    <source>
        <dbReference type="EMBL" id="KAJ4461624.1"/>
    </source>
</evidence>
<organism evidence="4 5">
    <name type="scientific">Paratrimastix pyriformis</name>
    <dbReference type="NCBI Taxonomy" id="342808"/>
    <lineage>
        <taxon>Eukaryota</taxon>
        <taxon>Metamonada</taxon>
        <taxon>Preaxostyla</taxon>
        <taxon>Paratrimastigidae</taxon>
        <taxon>Paratrimastix</taxon>
    </lineage>
</organism>
<dbReference type="InterPro" id="IPR001005">
    <property type="entry name" value="SANT/Myb"/>
</dbReference>
<feature type="compositionally biased region" description="Low complexity" evidence="2">
    <location>
        <begin position="186"/>
        <end position="196"/>
    </location>
</feature>
<feature type="region of interest" description="Disordered" evidence="2">
    <location>
        <begin position="181"/>
        <end position="212"/>
    </location>
</feature>
<accession>A0ABQ8UR77</accession>
<dbReference type="CDD" id="cd00167">
    <property type="entry name" value="SANT"/>
    <property type="match status" value="1"/>
</dbReference>
<dbReference type="SMART" id="SM00717">
    <property type="entry name" value="SANT"/>
    <property type="match status" value="1"/>
</dbReference>
<feature type="region of interest" description="Disordered" evidence="2">
    <location>
        <begin position="331"/>
        <end position="417"/>
    </location>
</feature>
<dbReference type="PROSITE" id="PS51294">
    <property type="entry name" value="HTH_MYB"/>
    <property type="match status" value="1"/>
</dbReference>
<dbReference type="SUPFAM" id="SSF46689">
    <property type="entry name" value="Homeodomain-like"/>
    <property type="match status" value="1"/>
</dbReference>
<keyword evidence="5" id="KW-1185">Reference proteome</keyword>
<dbReference type="InterPro" id="IPR017930">
    <property type="entry name" value="Myb_dom"/>
</dbReference>
<evidence type="ECO:0000256" key="1">
    <source>
        <dbReference type="ARBA" id="ARBA00023242"/>
    </source>
</evidence>
<dbReference type="InterPro" id="IPR009057">
    <property type="entry name" value="Homeodomain-like_sf"/>
</dbReference>
<feature type="compositionally biased region" description="Acidic residues" evidence="2">
    <location>
        <begin position="341"/>
        <end position="358"/>
    </location>
</feature>
<protein>
    <recommendedName>
        <fullName evidence="3">HTH myb-type domain-containing protein</fullName>
    </recommendedName>
</protein>
<evidence type="ECO:0000259" key="3">
    <source>
        <dbReference type="PROSITE" id="PS51294"/>
    </source>
</evidence>
<dbReference type="Proteomes" id="UP001141327">
    <property type="component" value="Unassembled WGS sequence"/>
</dbReference>
<gene>
    <name evidence="4" type="ORF">PAPYR_1736</name>
</gene>
<proteinExistence type="predicted"/>
<feature type="domain" description="HTH myb-type" evidence="3">
    <location>
        <begin position="97"/>
        <end position="145"/>
    </location>
</feature>
<dbReference type="EMBL" id="JAPMOS010000006">
    <property type="protein sequence ID" value="KAJ4461624.1"/>
    <property type="molecule type" value="Genomic_DNA"/>
</dbReference>
<keyword evidence="1" id="KW-0539">Nucleus</keyword>
<comment type="caution">
    <text evidence="4">The sequence shown here is derived from an EMBL/GenBank/DDBJ whole genome shotgun (WGS) entry which is preliminary data.</text>
</comment>
<evidence type="ECO:0000313" key="5">
    <source>
        <dbReference type="Proteomes" id="UP001141327"/>
    </source>
</evidence>
<evidence type="ECO:0000256" key="2">
    <source>
        <dbReference type="SAM" id="MobiDB-lite"/>
    </source>
</evidence>
<feature type="compositionally biased region" description="Low complexity" evidence="2">
    <location>
        <begin position="359"/>
        <end position="377"/>
    </location>
</feature>
<dbReference type="PANTHER" id="PTHR12802">
    <property type="entry name" value="SWI/SNF COMPLEX-RELATED"/>
    <property type="match status" value="1"/>
</dbReference>
<sequence>MDPRFGPPYTYPGFPPNFPLPNLYFPPSVNSSRSHKQSTQSHPFVHPQAFRTIEDIFEDDGTLVLPPGGPSSGSEAIPGREDLRKVGELIRDEPRPRPWLREEHKAFLRGWAMHGPAWKDIASVVVTRTPLQVQSHAIKFGVFQQRLSGAPAPMPLGTDSMASIKNEPDTTILASMAAVGSPPAMPMQQPAAPAEAKMPSPPEMAPQSPASPLYPTAKSMMPHPQGASATATPRAPAAMGYQPMMARPFAPEYQFPTGYGEPPKRPAHRPARICAILDPALVDVNSINLNVNQTSECPLTSAILSRFPTSIFHGRPGHVFPSMLQATRKPIDGQASAQAGGEEDAEGMEEEEEPDEDAAGGCADAGAHPTTSPASSPVLPPPLPVPMGGSQAPSLAPAASAAAPMATPPSTPSPADLMAAASAPAALGLPAAALAGRLATQVPPP</sequence>
<feature type="compositionally biased region" description="Low complexity" evidence="2">
    <location>
        <begin position="392"/>
        <end position="405"/>
    </location>
</feature>